<sequence length="430" mass="44874">MMLATSLAEFATAPVRASDAARVVIRLSALDWLAVGRAGADEPVSRILRAQAEEEGGARQAHLFGGGMAPARMAALVNGTISHALDYDDTHFAHIGHPSVAVFPAALAVAELFDRSLSELLEAALVGAELSIRVGLWLGRDHYQRGFHQTATAGAFGATAAAGRLAGLDAGGMAHALGLTATRAAGLKAQFGTMGKPFNAGLAASAGVEAALLVRRGLIANPEALDGAQGFGATHHGAGDSVAATGGLGERWLFEDVSHKFHACCHGLHAALEAARELDIAGRDVAAIHVRTHPRWMSVCNQPAPTTGLGAKFSYRTVLAMAAAGMDTARLDSFSDAICADPRVVALRDRVTVESDDALSETAAELELTLRDGRRLTARRDLLHPIHLSERQTRVRAKAAALIGPDRADAVWACLHANAGAGDFATFLRP</sequence>
<evidence type="ECO:0000313" key="4">
    <source>
        <dbReference type="EMBL" id="SEF99311.1"/>
    </source>
</evidence>
<keyword evidence="5" id="KW-1185">Reference proteome</keyword>
<dbReference type="InterPro" id="IPR005656">
    <property type="entry name" value="MmgE_PrpD"/>
</dbReference>
<accession>A0A1H5WJ59</accession>
<dbReference type="Gene3D" id="3.30.1330.120">
    <property type="entry name" value="2-methylcitrate dehydratase PrpD"/>
    <property type="match status" value="1"/>
</dbReference>
<dbReference type="Pfam" id="PF03972">
    <property type="entry name" value="MmgE_PrpD_N"/>
    <property type="match status" value="1"/>
</dbReference>
<evidence type="ECO:0000259" key="3">
    <source>
        <dbReference type="Pfam" id="PF19305"/>
    </source>
</evidence>
<reference evidence="4 5" key="1">
    <citation type="submission" date="2016-10" db="EMBL/GenBank/DDBJ databases">
        <authorList>
            <person name="de Groot N.N."/>
        </authorList>
    </citation>
    <scope>NUCLEOTIDE SEQUENCE [LARGE SCALE GENOMIC DNA]</scope>
    <source>
        <strain evidence="4 5">DSM 23413</strain>
    </source>
</reference>
<dbReference type="InterPro" id="IPR045336">
    <property type="entry name" value="MmgE_PrpD_N"/>
</dbReference>
<evidence type="ECO:0000259" key="2">
    <source>
        <dbReference type="Pfam" id="PF03972"/>
    </source>
</evidence>
<dbReference type="EMBL" id="FNVD01000008">
    <property type="protein sequence ID" value="SEF99311.1"/>
    <property type="molecule type" value="Genomic_DNA"/>
</dbReference>
<evidence type="ECO:0000256" key="1">
    <source>
        <dbReference type="ARBA" id="ARBA00006174"/>
    </source>
</evidence>
<feature type="domain" description="MmgE/PrpD C-terminal" evidence="3">
    <location>
        <begin position="262"/>
        <end position="402"/>
    </location>
</feature>
<dbReference type="PANTHER" id="PTHR16943:SF8">
    <property type="entry name" value="2-METHYLCITRATE DEHYDRATASE"/>
    <property type="match status" value="1"/>
</dbReference>
<feature type="domain" description="MmgE/PrpD N-terminal" evidence="2">
    <location>
        <begin position="7"/>
        <end position="236"/>
    </location>
</feature>
<dbReference type="PANTHER" id="PTHR16943">
    <property type="entry name" value="2-METHYLCITRATE DEHYDRATASE-RELATED"/>
    <property type="match status" value="1"/>
</dbReference>
<dbReference type="Proteomes" id="UP000236742">
    <property type="component" value="Unassembled WGS sequence"/>
</dbReference>
<dbReference type="InterPro" id="IPR045337">
    <property type="entry name" value="MmgE_PrpD_C"/>
</dbReference>
<dbReference type="InterPro" id="IPR042183">
    <property type="entry name" value="MmgE/PrpD_sf_1"/>
</dbReference>
<proteinExistence type="inferred from homology"/>
<gene>
    <name evidence="4" type="ORF">SAMN05421751_10852</name>
</gene>
<comment type="similarity">
    <text evidence="1">Belongs to the PrpD family.</text>
</comment>
<organism evidence="4 5">
    <name type="scientific">Jhaorihella thermophila</name>
    <dbReference type="NCBI Taxonomy" id="488547"/>
    <lineage>
        <taxon>Bacteria</taxon>
        <taxon>Pseudomonadati</taxon>
        <taxon>Pseudomonadota</taxon>
        <taxon>Alphaproteobacteria</taxon>
        <taxon>Rhodobacterales</taxon>
        <taxon>Paracoccaceae</taxon>
        <taxon>Jhaorihella</taxon>
    </lineage>
</organism>
<dbReference type="OrthoDB" id="9795089at2"/>
<dbReference type="AlphaFoldDB" id="A0A1H5WJ59"/>
<dbReference type="SUPFAM" id="SSF103378">
    <property type="entry name" value="2-methylcitrate dehydratase PrpD"/>
    <property type="match status" value="1"/>
</dbReference>
<evidence type="ECO:0000313" key="5">
    <source>
        <dbReference type="Proteomes" id="UP000236742"/>
    </source>
</evidence>
<dbReference type="InterPro" id="IPR042188">
    <property type="entry name" value="MmgE/PrpD_sf_2"/>
</dbReference>
<dbReference type="RefSeq" id="WP_104008131.1">
    <property type="nucleotide sequence ID" value="NZ_FNVD01000008.1"/>
</dbReference>
<dbReference type="Pfam" id="PF19305">
    <property type="entry name" value="MmgE_PrpD_C"/>
    <property type="match status" value="1"/>
</dbReference>
<name>A0A1H5WJ59_9RHOB</name>
<dbReference type="GO" id="GO:0016829">
    <property type="term" value="F:lyase activity"/>
    <property type="evidence" value="ECO:0007669"/>
    <property type="project" value="InterPro"/>
</dbReference>
<protein>
    <submittedName>
        <fullName evidence="4">2-methylcitrate dehydratase PrpD</fullName>
    </submittedName>
</protein>
<dbReference type="InterPro" id="IPR036148">
    <property type="entry name" value="MmgE/PrpD_sf"/>
</dbReference>
<dbReference type="Gene3D" id="1.10.4100.10">
    <property type="entry name" value="2-methylcitrate dehydratase PrpD"/>
    <property type="match status" value="1"/>
</dbReference>